<dbReference type="EMBL" id="JAMSHJ010000006">
    <property type="protein sequence ID" value="KAI5396084.1"/>
    <property type="molecule type" value="Genomic_DNA"/>
</dbReference>
<feature type="transmembrane region" description="Helical" evidence="6">
    <location>
        <begin position="348"/>
        <end position="369"/>
    </location>
</feature>
<evidence type="ECO:0000256" key="4">
    <source>
        <dbReference type="ARBA" id="ARBA00022989"/>
    </source>
</evidence>
<comment type="caution">
    <text evidence="7">The sequence shown here is derived from an EMBL/GenBank/DDBJ whole genome shotgun (WGS) entry which is preliminary data.</text>
</comment>
<evidence type="ECO:0000313" key="8">
    <source>
        <dbReference type="Proteomes" id="UP001058974"/>
    </source>
</evidence>
<feature type="transmembrane region" description="Helical" evidence="6">
    <location>
        <begin position="234"/>
        <end position="254"/>
    </location>
</feature>
<dbReference type="CDD" id="cd17416">
    <property type="entry name" value="MFS_NPF1_2"/>
    <property type="match status" value="1"/>
</dbReference>
<evidence type="ECO:0000313" key="7">
    <source>
        <dbReference type="EMBL" id="KAI5396084.1"/>
    </source>
</evidence>
<feature type="transmembrane region" description="Helical" evidence="6">
    <location>
        <begin position="430"/>
        <end position="448"/>
    </location>
</feature>
<dbReference type="OrthoDB" id="8904098at2759"/>
<dbReference type="SUPFAM" id="SSF103473">
    <property type="entry name" value="MFS general substrate transporter"/>
    <property type="match status" value="1"/>
</dbReference>
<dbReference type="Gramene" id="PSAT_LOCUS26229_t1">
    <property type="protein sequence ID" value="CAL5207461.1"/>
    <property type="gene ID" value="PSAT_LOCUS26229"/>
</dbReference>
<evidence type="ECO:0000256" key="6">
    <source>
        <dbReference type="SAM" id="Phobius"/>
    </source>
</evidence>
<dbReference type="GO" id="GO:0022857">
    <property type="term" value="F:transmembrane transporter activity"/>
    <property type="evidence" value="ECO:0007669"/>
    <property type="project" value="InterPro"/>
</dbReference>
<keyword evidence="4 6" id="KW-1133">Transmembrane helix</keyword>
<comment type="subcellular location">
    <subcellularLocation>
        <location evidence="1">Membrane</location>
        <topology evidence="1">Multi-pass membrane protein</topology>
    </subcellularLocation>
</comment>
<reference evidence="7 8" key="1">
    <citation type="journal article" date="2022" name="Nat. Genet.">
        <title>Improved pea reference genome and pan-genome highlight genomic features and evolutionary characteristics.</title>
        <authorList>
            <person name="Yang T."/>
            <person name="Liu R."/>
            <person name="Luo Y."/>
            <person name="Hu S."/>
            <person name="Wang D."/>
            <person name="Wang C."/>
            <person name="Pandey M.K."/>
            <person name="Ge S."/>
            <person name="Xu Q."/>
            <person name="Li N."/>
            <person name="Li G."/>
            <person name="Huang Y."/>
            <person name="Saxena R.K."/>
            <person name="Ji Y."/>
            <person name="Li M."/>
            <person name="Yan X."/>
            <person name="He Y."/>
            <person name="Liu Y."/>
            <person name="Wang X."/>
            <person name="Xiang C."/>
            <person name="Varshney R.K."/>
            <person name="Ding H."/>
            <person name="Gao S."/>
            <person name="Zong X."/>
        </authorList>
    </citation>
    <scope>NUCLEOTIDE SEQUENCE [LARGE SCALE GENOMIC DNA]</scope>
    <source>
        <strain evidence="7 8">cv. Zhongwan 6</strain>
    </source>
</reference>
<keyword evidence="8" id="KW-1185">Reference proteome</keyword>
<dbReference type="AlphaFoldDB" id="A0A9D5A5G1"/>
<evidence type="ECO:0000256" key="3">
    <source>
        <dbReference type="ARBA" id="ARBA00022692"/>
    </source>
</evidence>
<dbReference type="Pfam" id="PF00854">
    <property type="entry name" value="PTR2"/>
    <property type="match status" value="1"/>
</dbReference>
<feature type="transmembrane region" description="Helical" evidence="6">
    <location>
        <begin position="93"/>
        <end position="112"/>
    </location>
</feature>
<gene>
    <name evidence="7" type="ORF">KIW84_062326</name>
</gene>
<feature type="transmembrane region" description="Helical" evidence="6">
    <location>
        <begin position="499"/>
        <end position="523"/>
    </location>
</feature>
<dbReference type="InterPro" id="IPR018456">
    <property type="entry name" value="PTR2_symporter_CS"/>
</dbReference>
<dbReference type="Gramene" id="Psat06G0232600-T1">
    <property type="protein sequence ID" value="KAI5396084.1"/>
    <property type="gene ID" value="KIW84_062326"/>
</dbReference>
<dbReference type="GO" id="GO:0006857">
    <property type="term" value="P:oligopeptide transport"/>
    <property type="evidence" value="ECO:0007669"/>
    <property type="project" value="InterPro"/>
</dbReference>
<protein>
    <submittedName>
        <fullName evidence="7">Uncharacterized protein</fullName>
    </submittedName>
</protein>
<keyword evidence="5 6" id="KW-0472">Membrane</keyword>
<feature type="transmembrane region" description="Helical" evidence="6">
    <location>
        <begin position="551"/>
        <end position="573"/>
    </location>
</feature>
<evidence type="ECO:0000256" key="1">
    <source>
        <dbReference type="ARBA" id="ARBA00004141"/>
    </source>
</evidence>
<dbReference type="PANTHER" id="PTHR11654">
    <property type="entry name" value="OLIGOPEPTIDE TRANSPORTER-RELATED"/>
    <property type="match status" value="1"/>
</dbReference>
<dbReference type="PROSITE" id="PS01022">
    <property type="entry name" value="PTR2_1"/>
    <property type="match status" value="1"/>
</dbReference>
<keyword evidence="3 6" id="KW-0812">Transmembrane</keyword>
<dbReference type="InterPro" id="IPR036259">
    <property type="entry name" value="MFS_trans_sf"/>
</dbReference>
<evidence type="ECO:0000256" key="5">
    <source>
        <dbReference type="ARBA" id="ARBA00023136"/>
    </source>
</evidence>
<name>A0A9D5A5G1_PEA</name>
<feature type="transmembrane region" description="Helical" evidence="6">
    <location>
        <begin position="468"/>
        <end position="487"/>
    </location>
</feature>
<feature type="transmembrane region" description="Helical" evidence="6">
    <location>
        <begin position="158"/>
        <end position="181"/>
    </location>
</feature>
<sequence length="583" mass="64217">MSMSFYLPLDNEDLDNDTTQKMHKEVENSGAAADEMESQLISQPQRQKGGLITMPFIIANEALARMASIGILPNMIVYLMGTYKIPLGKATQILILSSAATNFMPVVGAFVADSYLGRFLVVGLGSTVSFLGMAMLWLTTMIHPAEGGKSATLVEMAILLSALGLMSIGSGGLSCSLAFGADQVNTKDNLNDNHSFVEIFFSWYYAFTLISIIIGLTGIVYIQDHLGWKIGFGVPAILMLLSTILFFLASPLYVKIHKRTNFFTGFSQVVSASYKNRNIPLPSKNSTQCYHHYTDSDCAVPTDKLRFFNKACLIKDHEQDKACDGSAINPWSLCTVDQVEELKSIVRVIPLWSTGIMMSLNIGGSFGLLQAKSLDRHITSHFEVPAGSFSVILVGAVFIWIVIYDRVLLPFVSKIRGKPVRICAKKRMGIGLFFYFLYLVTAATFETIRRKKAINDDTNDGVLKMSAMWLAPQLCLAGIAEAFNIIGQNEFYYSEFPRTMSSVAVSLPGLGMAAGNLVSSFVFSTIENVTSRGGEKGWICDDINEGRFDKYYWVIAGLSAINVVYYLVCSWAYGTTVEELIKD</sequence>
<proteinExistence type="inferred from homology"/>
<dbReference type="Gene3D" id="1.20.1250.20">
    <property type="entry name" value="MFS general substrate transporter like domains"/>
    <property type="match status" value="1"/>
</dbReference>
<dbReference type="GO" id="GO:0016020">
    <property type="term" value="C:membrane"/>
    <property type="evidence" value="ECO:0007669"/>
    <property type="project" value="UniProtKB-SubCell"/>
</dbReference>
<dbReference type="InterPro" id="IPR000109">
    <property type="entry name" value="POT_fam"/>
</dbReference>
<feature type="transmembrane region" description="Helical" evidence="6">
    <location>
        <begin position="389"/>
        <end position="409"/>
    </location>
</feature>
<feature type="transmembrane region" description="Helical" evidence="6">
    <location>
        <begin position="202"/>
        <end position="222"/>
    </location>
</feature>
<dbReference type="Proteomes" id="UP001058974">
    <property type="component" value="Chromosome 6"/>
</dbReference>
<evidence type="ECO:0000256" key="2">
    <source>
        <dbReference type="ARBA" id="ARBA00005982"/>
    </source>
</evidence>
<accession>A0A9D5A5G1</accession>
<comment type="similarity">
    <text evidence="2">Belongs to the major facilitator superfamily. Proton-dependent oligopeptide transporter (POT/PTR) (TC 2.A.17) family.</text>
</comment>
<organism evidence="7 8">
    <name type="scientific">Pisum sativum</name>
    <name type="common">Garden pea</name>
    <name type="synonym">Lathyrus oleraceus</name>
    <dbReference type="NCBI Taxonomy" id="3888"/>
    <lineage>
        <taxon>Eukaryota</taxon>
        <taxon>Viridiplantae</taxon>
        <taxon>Streptophyta</taxon>
        <taxon>Embryophyta</taxon>
        <taxon>Tracheophyta</taxon>
        <taxon>Spermatophyta</taxon>
        <taxon>Magnoliopsida</taxon>
        <taxon>eudicotyledons</taxon>
        <taxon>Gunneridae</taxon>
        <taxon>Pentapetalae</taxon>
        <taxon>rosids</taxon>
        <taxon>fabids</taxon>
        <taxon>Fabales</taxon>
        <taxon>Fabaceae</taxon>
        <taxon>Papilionoideae</taxon>
        <taxon>50 kb inversion clade</taxon>
        <taxon>NPAAA clade</taxon>
        <taxon>Hologalegina</taxon>
        <taxon>IRL clade</taxon>
        <taxon>Fabeae</taxon>
        <taxon>Lathyrus</taxon>
    </lineage>
</organism>
<feature type="transmembrane region" description="Helical" evidence="6">
    <location>
        <begin position="119"/>
        <end position="138"/>
    </location>
</feature>